<comment type="caution">
    <text evidence="3">The sequence shown here is derived from an EMBL/GenBank/DDBJ whole genome shotgun (WGS) entry which is preliminary data.</text>
</comment>
<evidence type="ECO:0000256" key="1">
    <source>
        <dbReference type="ARBA" id="ARBA00023235"/>
    </source>
</evidence>
<comment type="similarity">
    <text evidence="2">Belongs to the EIF-2B alpha/beta/delta subunits family. MtnA subfamily.</text>
</comment>
<evidence type="ECO:0000313" key="4">
    <source>
        <dbReference type="Proteomes" id="UP001165366"/>
    </source>
</evidence>
<dbReference type="InterPro" id="IPR042529">
    <property type="entry name" value="IF_2B-like_C"/>
</dbReference>
<dbReference type="InterPro" id="IPR011559">
    <property type="entry name" value="Initiation_fac_2B_a/b/d"/>
</dbReference>
<dbReference type="GO" id="GO:0046523">
    <property type="term" value="F:S-methyl-5-thioribose-1-phosphate isomerase activity"/>
    <property type="evidence" value="ECO:0007669"/>
    <property type="project" value="UniProtKB-EC"/>
</dbReference>
<dbReference type="RefSeq" id="WP_237854137.1">
    <property type="nucleotide sequence ID" value="NZ_JAKLWS010000011.1"/>
</dbReference>
<accession>A0ABS9KDT2</accession>
<keyword evidence="4" id="KW-1185">Reference proteome</keyword>
<dbReference type="NCBIfam" id="NF004326">
    <property type="entry name" value="PRK05720.1"/>
    <property type="match status" value="1"/>
</dbReference>
<keyword evidence="2" id="KW-0028">Amino-acid biosynthesis</keyword>
<dbReference type="HAMAP" id="MF_01678">
    <property type="entry name" value="Salvage_MtnA"/>
    <property type="match status" value="1"/>
</dbReference>
<organism evidence="3 4">
    <name type="scientific">Rhodohalobacter sulfatireducens</name>
    <dbReference type="NCBI Taxonomy" id="2911366"/>
    <lineage>
        <taxon>Bacteria</taxon>
        <taxon>Pseudomonadati</taxon>
        <taxon>Balneolota</taxon>
        <taxon>Balneolia</taxon>
        <taxon>Balneolales</taxon>
        <taxon>Balneolaceae</taxon>
        <taxon>Rhodohalobacter</taxon>
    </lineage>
</organism>
<dbReference type="PANTHER" id="PTHR43475:SF1">
    <property type="entry name" value="METHYLTHIORIBOSE-1-PHOSPHATE ISOMERASE"/>
    <property type="match status" value="1"/>
</dbReference>
<reference evidence="3" key="2">
    <citation type="submission" date="2024-05" db="EMBL/GenBank/DDBJ databases">
        <title>Rhodohalobacter halophilus gen. nov., sp. nov., a moderately halophilic member of the family Balneolaceae.</title>
        <authorList>
            <person name="Xia J."/>
        </authorList>
    </citation>
    <scope>NUCLEOTIDE SEQUENCE</scope>
    <source>
        <strain evidence="3">WB101</strain>
    </source>
</reference>
<evidence type="ECO:0000313" key="3">
    <source>
        <dbReference type="EMBL" id="MCG2588983.1"/>
    </source>
</evidence>
<keyword evidence="1 2" id="KW-0413">Isomerase</keyword>
<dbReference type="InterPro" id="IPR027363">
    <property type="entry name" value="M1Pi_N"/>
</dbReference>
<reference evidence="3" key="1">
    <citation type="submission" date="2022-01" db="EMBL/GenBank/DDBJ databases">
        <authorList>
            <person name="Wang Y."/>
        </authorList>
    </citation>
    <scope>NUCLEOTIDE SEQUENCE</scope>
    <source>
        <strain evidence="3">WB101</strain>
    </source>
</reference>
<dbReference type="PANTHER" id="PTHR43475">
    <property type="entry name" value="METHYLTHIORIBOSE-1-PHOSPHATE ISOMERASE"/>
    <property type="match status" value="1"/>
</dbReference>
<sequence length="350" mass="39013">MSQEDSSFQSIRWDDDHLTILDQTFLPDREVYIDLDSVGQVWDAIKKQKVRGAPVIGIAGAYGLYFGVQDLADSTFQTFYSEAQRIADYIKTAQPTVMNLSWSLKRMLTTIYALKEEPIADIKQKMLETAITIHDEDRRTCKSIGENGVELVQKDSGILTHDNTGGLATGEYGTALSVIIHAHEDGKVKMVWVNETRPLLQGSRLTAWELKKSEVPQKLHIDSAAASLMKNGEVDLVIVGADRISSRGDTFSRIGTYNLAVLADAHDIPFYVAAPLSTVDMDLEDSSEFELEEREPDEVTHFANKETAPAKVDVYNPAFDITPHHLITAFITEKGIIKPEFNENFEGFLG</sequence>
<dbReference type="Proteomes" id="UP001165366">
    <property type="component" value="Unassembled WGS sequence"/>
</dbReference>
<protein>
    <recommendedName>
        <fullName evidence="2">Methylthioribose-1-phosphate isomerase</fullName>
        <shortName evidence="2">M1Pi</shortName>
        <shortName evidence="2">MTR-1-P isomerase</shortName>
        <ecNumber evidence="2">5.3.1.23</ecNumber>
    </recommendedName>
    <alternativeName>
        <fullName evidence="2">S-methyl-5-thioribose-1-phosphate isomerase</fullName>
    </alternativeName>
</protein>
<dbReference type="NCBIfam" id="TIGR00524">
    <property type="entry name" value="eIF-2B_rel"/>
    <property type="match status" value="1"/>
</dbReference>
<evidence type="ECO:0000256" key="2">
    <source>
        <dbReference type="HAMAP-Rule" id="MF_01678"/>
    </source>
</evidence>
<feature type="binding site" evidence="2">
    <location>
        <begin position="252"/>
        <end position="253"/>
    </location>
    <ligand>
        <name>substrate</name>
    </ligand>
</feature>
<dbReference type="InterPro" id="IPR005251">
    <property type="entry name" value="IF-M1Pi"/>
</dbReference>
<dbReference type="SUPFAM" id="SSF100950">
    <property type="entry name" value="NagB/RpiA/CoA transferase-like"/>
    <property type="match status" value="1"/>
</dbReference>
<comment type="catalytic activity">
    <reaction evidence="2">
        <text>5-(methylsulfanyl)-alpha-D-ribose 1-phosphate = 5-(methylsulfanyl)-D-ribulose 1-phosphate</text>
        <dbReference type="Rhea" id="RHEA:19989"/>
        <dbReference type="ChEBI" id="CHEBI:58533"/>
        <dbReference type="ChEBI" id="CHEBI:58548"/>
        <dbReference type="EC" id="5.3.1.23"/>
    </reaction>
</comment>
<dbReference type="InterPro" id="IPR037171">
    <property type="entry name" value="NagB/RpiA_transferase-like"/>
</dbReference>
<keyword evidence="2" id="KW-0486">Methionine biosynthesis</keyword>
<dbReference type="Gene3D" id="3.40.50.10470">
    <property type="entry name" value="Translation initiation factor eif-2b, domain 2"/>
    <property type="match status" value="1"/>
</dbReference>
<dbReference type="NCBIfam" id="TIGR00512">
    <property type="entry name" value="salvage_mtnA"/>
    <property type="match status" value="1"/>
</dbReference>
<dbReference type="EC" id="5.3.1.23" evidence="2"/>
<feature type="binding site" evidence="2">
    <location>
        <position position="201"/>
    </location>
    <ligand>
        <name>substrate</name>
    </ligand>
</feature>
<feature type="active site" description="Proton donor" evidence="2">
    <location>
        <position position="242"/>
    </location>
</feature>
<proteinExistence type="inferred from homology"/>
<dbReference type="Gene3D" id="1.20.120.420">
    <property type="entry name" value="translation initiation factor eif-2b, domain 1"/>
    <property type="match status" value="1"/>
</dbReference>
<dbReference type="InterPro" id="IPR000649">
    <property type="entry name" value="IF-2B-related"/>
</dbReference>
<feature type="binding site" evidence="2">
    <location>
        <begin position="51"/>
        <end position="53"/>
    </location>
    <ligand>
        <name>substrate</name>
    </ligand>
</feature>
<comment type="caution">
    <text evidence="2">Lacks conserved residue(s) required for the propagation of feature annotation.</text>
</comment>
<dbReference type="EMBL" id="JAKLWS010000011">
    <property type="protein sequence ID" value="MCG2588983.1"/>
    <property type="molecule type" value="Genomic_DNA"/>
</dbReference>
<comment type="pathway">
    <text evidence="2">Amino-acid biosynthesis; L-methionine biosynthesis via salvage pathway; L-methionine from S-methyl-5-thio-alpha-D-ribose 1-phosphate: step 1/6.</text>
</comment>
<name>A0ABS9KDT2_9BACT</name>
<gene>
    <name evidence="2 3" type="primary">mtnA</name>
    <name evidence="3" type="ORF">L6773_10415</name>
</gene>
<dbReference type="Pfam" id="PF01008">
    <property type="entry name" value="IF-2B"/>
    <property type="match status" value="1"/>
</dbReference>
<comment type="function">
    <text evidence="2">Catalyzes the interconversion of methylthioribose-1-phosphate (MTR-1-P) into methylthioribulose-1-phosphate (MTRu-1-P).</text>
</comment>